<dbReference type="PANTHER" id="PTHR10443:SF12">
    <property type="entry name" value="DIPEPTIDASE"/>
    <property type="match status" value="1"/>
</dbReference>
<dbReference type="PANTHER" id="PTHR10443">
    <property type="entry name" value="MICROSOMAL DIPEPTIDASE"/>
    <property type="match status" value="1"/>
</dbReference>
<dbReference type="InterPro" id="IPR032466">
    <property type="entry name" value="Metal_Hydrolase"/>
</dbReference>
<reference evidence="1 2" key="1">
    <citation type="submission" date="2017-10" db="EMBL/GenBank/DDBJ databases">
        <title>Novel microbial diversity and functional potential in the marine mammal oral microbiome.</title>
        <authorList>
            <person name="Dudek N.K."/>
            <person name="Sun C.L."/>
            <person name="Burstein D."/>
            <person name="Kantor R.S."/>
            <person name="Aliaga Goltsman D.S."/>
            <person name="Bik E.M."/>
            <person name="Thomas B.C."/>
            <person name="Banfield J.F."/>
            <person name="Relman D.A."/>
        </authorList>
    </citation>
    <scope>NUCLEOTIDE SEQUENCE [LARGE SCALE GENOMIC DNA]</scope>
    <source>
        <strain evidence="1">DOLJORAL78_47_16</strain>
    </source>
</reference>
<comment type="caution">
    <text evidence="1">The sequence shown here is derived from an EMBL/GenBank/DDBJ whole genome shotgun (WGS) entry which is preliminary data.</text>
</comment>
<gene>
    <name evidence="1" type="ORF">CSA56_16235</name>
</gene>
<proteinExistence type="predicted"/>
<dbReference type="Proteomes" id="UP000230821">
    <property type="component" value="Unassembled WGS sequence"/>
</dbReference>
<dbReference type="PROSITE" id="PS51365">
    <property type="entry name" value="RENAL_DIPEPTIDASE_2"/>
    <property type="match status" value="1"/>
</dbReference>
<dbReference type="Gene3D" id="3.20.20.140">
    <property type="entry name" value="Metal-dependent hydrolases"/>
    <property type="match status" value="1"/>
</dbReference>
<organism evidence="1 2">
    <name type="scientific">candidate division KSB3 bacterium</name>
    <dbReference type="NCBI Taxonomy" id="2044937"/>
    <lineage>
        <taxon>Bacteria</taxon>
        <taxon>candidate division KSB3</taxon>
    </lineage>
</organism>
<dbReference type="SUPFAM" id="SSF51556">
    <property type="entry name" value="Metallo-dependent hydrolases"/>
    <property type="match status" value="1"/>
</dbReference>
<dbReference type="GO" id="GO:0006508">
    <property type="term" value="P:proteolysis"/>
    <property type="evidence" value="ECO:0007669"/>
    <property type="project" value="InterPro"/>
</dbReference>
<dbReference type="CDD" id="cd01301">
    <property type="entry name" value="rDP_like"/>
    <property type="match status" value="1"/>
</dbReference>
<dbReference type="AlphaFoldDB" id="A0A2G6K906"/>
<evidence type="ECO:0000313" key="2">
    <source>
        <dbReference type="Proteomes" id="UP000230821"/>
    </source>
</evidence>
<dbReference type="Pfam" id="PF01244">
    <property type="entry name" value="Peptidase_M19"/>
    <property type="match status" value="1"/>
</dbReference>
<sequence>MTAHIDRLHHNAFIVDAHFDLTYDIANKRDRGQKKVLETDYLEGFRKGGFNLIISALFVHSYFLPEMGLRKTLDQISYFLQEMEESPGIVRLCKTISDIRQAKASEQLGVMLSFEGIDPIQNDIHLLRVFYELGVRGLGLTWSRRNYAGDGAFFKTQREGRKGGLTGFGVEVIEAAEKLGMFIDVSHLNDEGFWDVMDVAQKPVIASHSNCRALAGSMRNLTDRQIEALAAKGGVMGMNALSAFTRDKVEPNQRVTVDDLLDHVDHIVKLVGVEHVGLGFDFCNSFENYLNTRKALDTYDVLDGHGSLPSFTEGLIKRGYTDDEIALILGGNFMRVYEATLH</sequence>
<accession>A0A2G6K906</accession>
<dbReference type="GO" id="GO:0070573">
    <property type="term" value="F:metallodipeptidase activity"/>
    <property type="evidence" value="ECO:0007669"/>
    <property type="project" value="InterPro"/>
</dbReference>
<name>A0A2G6K906_9BACT</name>
<evidence type="ECO:0000313" key="1">
    <source>
        <dbReference type="EMBL" id="PIE32157.1"/>
    </source>
</evidence>
<dbReference type="InterPro" id="IPR008257">
    <property type="entry name" value="Pept_M19"/>
</dbReference>
<protein>
    <submittedName>
        <fullName evidence="1">Membrane dipeptidase</fullName>
    </submittedName>
</protein>
<dbReference type="EMBL" id="PDSK01000117">
    <property type="protein sequence ID" value="PIE32157.1"/>
    <property type="molecule type" value="Genomic_DNA"/>
</dbReference>